<protein>
    <recommendedName>
        <fullName evidence="18">Immunoglobulin superfamily DCC subclass member 4</fullName>
    </recommendedName>
</protein>
<evidence type="ECO:0000256" key="11">
    <source>
        <dbReference type="ARBA" id="ARBA00023319"/>
    </source>
</evidence>
<dbReference type="FunFam" id="2.60.40.10:FF:000273">
    <property type="entry name" value="contactin-3 isoform X1"/>
    <property type="match status" value="1"/>
</dbReference>
<evidence type="ECO:0000313" key="16">
    <source>
        <dbReference type="EMBL" id="KAG8575023.1"/>
    </source>
</evidence>
<keyword evidence="9" id="KW-1015">Disulfide bond</keyword>
<dbReference type="CDD" id="cd00063">
    <property type="entry name" value="FN3"/>
    <property type="match status" value="5"/>
</dbReference>
<keyword evidence="6" id="KW-0677">Repeat</keyword>
<dbReference type="Pfam" id="PF00041">
    <property type="entry name" value="fn3"/>
    <property type="match status" value="5"/>
</dbReference>
<dbReference type="SMART" id="SM00060">
    <property type="entry name" value="FN3"/>
    <property type="match status" value="5"/>
</dbReference>
<dbReference type="InterPro" id="IPR036116">
    <property type="entry name" value="FN3_sf"/>
</dbReference>
<accession>A0AAV7BQQ9</accession>
<dbReference type="InterPro" id="IPR003961">
    <property type="entry name" value="FN3_dom"/>
</dbReference>
<evidence type="ECO:0000256" key="2">
    <source>
        <dbReference type="ARBA" id="ARBA00009588"/>
    </source>
</evidence>
<evidence type="ECO:0000313" key="17">
    <source>
        <dbReference type="Proteomes" id="UP000824782"/>
    </source>
</evidence>
<dbReference type="SMART" id="SM00409">
    <property type="entry name" value="IG"/>
    <property type="match status" value="4"/>
</dbReference>
<feature type="domain" description="Fibronectin type-III" evidence="15">
    <location>
        <begin position="601"/>
        <end position="711"/>
    </location>
</feature>
<evidence type="ECO:0008006" key="18">
    <source>
        <dbReference type="Google" id="ProtNLM"/>
    </source>
</evidence>
<dbReference type="FunFam" id="2.60.40.10:FF:000551">
    <property type="entry name" value="Protogenin A"/>
    <property type="match status" value="1"/>
</dbReference>
<feature type="region of interest" description="Disordered" evidence="12">
    <location>
        <begin position="1227"/>
        <end position="1248"/>
    </location>
</feature>
<dbReference type="FunFam" id="2.60.40.10:FF:000299">
    <property type="entry name" value="protogenin isoform X2"/>
    <property type="match status" value="1"/>
</dbReference>
<dbReference type="InterPro" id="IPR003598">
    <property type="entry name" value="Ig_sub2"/>
</dbReference>
<dbReference type="Gene3D" id="2.60.40.10">
    <property type="entry name" value="Immunoglobulins"/>
    <property type="match status" value="9"/>
</dbReference>
<feature type="domain" description="Fibronectin type-III" evidence="15">
    <location>
        <begin position="818"/>
        <end position="913"/>
    </location>
</feature>
<feature type="region of interest" description="Disordered" evidence="12">
    <location>
        <begin position="954"/>
        <end position="977"/>
    </location>
</feature>
<feature type="transmembrane region" description="Helical" evidence="13">
    <location>
        <begin position="924"/>
        <end position="946"/>
    </location>
</feature>
<evidence type="ECO:0000259" key="15">
    <source>
        <dbReference type="PROSITE" id="PS50853"/>
    </source>
</evidence>
<dbReference type="InterPro" id="IPR007110">
    <property type="entry name" value="Ig-like_dom"/>
</dbReference>
<dbReference type="SMART" id="SM00408">
    <property type="entry name" value="IGc2"/>
    <property type="match status" value="4"/>
</dbReference>
<feature type="domain" description="Ig-like" evidence="14">
    <location>
        <begin position="116"/>
        <end position="202"/>
    </location>
</feature>
<dbReference type="PROSITE" id="PS50835">
    <property type="entry name" value="IG_LIKE"/>
    <property type="match status" value="4"/>
</dbReference>
<dbReference type="EMBL" id="WNYA01000004">
    <property type="protein sequence ID" value="KAG8575024.1"/>
    <property type="molecule type" value="Genomic_DNA"/>
</dbReference>
<evidence type="ECO:0000256" key="8">
    <source>
        <dbReference type="ARBA" id="ARBA00023136"/>
    </source>
</evidence>
<feature type="domain" description="Ig-like" evidence="14">
    <location>
        <begin position="211"/>
        <end position="294"/>
    </location>
</feature>
<feature type="domain" description="Ig-like" evidence="14">
    <location>
        <begin position="304"/>
        <end position="392"/>
    </location>
</feature>
<sequence length="1248" mass="137033">MACNGRHASLLAASAGGESTWLDLGCRPGPTDTTLLPSQEAILHCDLEDTEVSGNVTWWKDGEPLTTENFSVLLDGSLIISQREGVSIEGSYFCTIRNSFGVLQGRTGTVRLAGLPPFHLHPEPQVVSENALARFECGINGSPIPQITWQKDQVPVPSSNRIIILPSGVLQIIGVQQEDEGSYRCVAANSLSIRYSNEAQLSVKNDWKPLPDELTIVRAPQNLTVAVGESAVMECIAEGNVTPVISWYRQDGKPISFDIILLGETSLLIQQVQAHHAGVYVCRAKKPQSQHFITISAHLHVLVPPVITQPPETITRARAGTARFVCRAEGDPEPTITWLKNGEVLPSNGKVRIQPRGSLVITQVALEDAGYYQCVAENILGSICATAKLHVTVQEGLPGPPQALKSQAVTSKTVTIAWERPESNWERVVGYSLHYAKTGGSNNEEYQFAVNNNTTEFTVRYLEPGTSYTFYIVAYSQQGASRASESFVVQTLDDVPGAAPMLALSSDSPEDLHVKWLPLLPEMRNGQITKYRIEYCAQRDGVVSVLEVGGNETQVTLSSLQPNTFYKVRIGAATTAGYGIPSNWVVYRTLDRINLTQVDQTPIQMQVIAHTDSLLVSWQLPHPDFQVTGYKLYYRMGCPIFSHNISCPRKEQSDWDVGPIKLKKKRKQYDLVHLTPGQLYQVKLVAYNKKQEVQTVMWEGRTRQIPVSPPDLIDQKIPPLPPSHIQVTPNSSSSMLVRWRKPIISSKIVKYTVRCGPSAAKNASMFTYHNSVYEEILITGLKPYTRYEFAVQSSGAGVDGPYSNIVEKMTLPDRPSSAPADLVLQPLSQFSVQVHWRPPVESHGIIVQYLLMYTANKSHPDEMWTVLTKEGSTFSAEVDGLQSGTKYYFKMGAKTVSGWGPYSSVVEVETLPPRPPDVLDMNSVTGIIVGVCLCLLCLLLCMCASFQQGKQRDAGSDLVSRSTRGPSSYQRARQGSCSQTHCQDSHELETLMPPAQEDTPSLPAPDLLGSHSLVINPPTEDKNQVKVKPSWNGSVTQNWANHITSYADTITGDLTCAANGSANHMTSGGLRMVLHDISYEPHKVEVGRNHRNPSQNQVEADVIVHSDFSASERSGHYAGLDSEEEEDLSLDPDKDQAETCLTSLSNPPTQSIVTENGSQDWSIQPLMAINTELINSVATKSQHLANGIQCARSVDFQENQAIMGLPFTVDNGDPCPEDVSLTSKAQQELPLSNTPDSLQPLNAEEIVH</sequence>
<keyword evidence="3" id="KW-1003">Cell membrane</keyword>
<comment type="subcellular location">
    <subcellularLocation>
        <location evidence="1">Cell membrane</location>
        <topology evidence="1">Single-pass type I membrane protein</topology>
    </subcellularLocation>
</comment>
<dbReference type="InterPro" id="IPR013783">
    <property type="entry name" value="Ig-like_fold"/>
</dbReference>
<evidence type="ECO:0000256" key="6">
    <source>
        <dbReference type="ARBA" id="ARBA00022737"/>
    </source>
</evidence>
<proteinExistence type="inferred from homology"/>
<keyword evidence="10" id="KW-0325">Glycoprotein</keyword>
<evidence type="ECO:0000256" key="9">
    <source>
        <dbReference type="ARBA" id="ARBA00023157"/>
    </source>
</evidence>
<dbReference type="PANTHER" id="PTHR44170:SF5">
    <property type="entry name" value="IMMUNOGLOBULIN SUPERFAMILY DCC SUBCLASS MEMBER 4"/>
    <property type="match status" value="1"/>
</dbReference>
<evidence type="ECO:0000256" key="1">
    <source>
        <dbReference type="ARBA" id="ARBA00004251"/>
    </source>
</evidence>
<dbReference type="GO" id="GO:0098609">
    <property type="term" value="P:cell-cell adhesion"/>
    <property type="evidence" value="ECO:0007669"/>
    <property type="project" value="TreeGrafter"/>
</dbReference>
<dbReference type="PRINTS" id="PR00014">
    <property type="entry name" value="FNTYPEIII"/>
</dbReference>
<dbReference type="PANTHER" id="PTHR44170">
    <property type="entry name" value="PROTEIN SIDEKICK"/>
    <property type="match status" value="1"/>
</dbReference>
<comment type="caution">
    <text evidence="16">The sequence shown here is derived from an EMBL/GenBank/DDBJ whole genome shotgun (WGS) entry which is preliminary data.</text>
</comment>
<keyword evidence="5" id="KW-0732">Signal</keyword>
<evidence type="ECO:0000256" key="7">
    <source>
        <dbReference type="ARBA" id="ARBA00022989"/>
    </source>
</evidence>
<keyword evidence="8 13" id="KW-0472">Membrane</keyword>
<keyword evidence="11" id="KW-0393">Immunoglobulin domain</keyword>
<feature type="region of interest" description="Disordered" evidence="12">
    <location>
        <begin position="993"/>
        <end position="1026"/>
    </location>
</feature>
<keyword evidence="4 13" id="KW-0812">Transmembrane</keyword>
<evidence type="ECO:0000256" key="3">
    <source>
        <dbReference type="ARBA" id="ARBA00022475"/>
    </source>
</evidence>
<dbReference type="AlphaFoldDB" id="A0AAV7BQQ9"/>
<feature type="domain" description="Fibronectin type-III" evidence="15">
    <location>
        <begin position="721"/>
        <end position="813"/>
    </location>
</feature>
<evidence type="ECO:0000256" key="13">
    <source>
        <dbReference type="SAM" id="Phobius"/>
    </source>
</evidence>
<feature type="compositionally biased region" description="Polar residues" evidence="12">
    <location>
        <begin position="959"/>
        <end position="977"/>
    </location>
</feature>
<comment type="similarity">
    <text evidence="2">Belongs to the immunoglobulin superfamily. DCC family.</text>
</comment>
<evidence type="ECO:0000256" key="5">
    <source>
        <dbReference type="ARBA" id="ARBA00022729"/>
    </source>
</evidence>
<dbReference type="PROSITE" id="PS50853">
    <property type="entry name" value="FN3"/>
    <property type="match status" value="5"/>
</dbReference>
<dbReference type="InterPro" id="IPR003599">
    <property type="entry name" value="Ig_sub"/>
</dbReference>
<keyword evidence="17" id="KW-1185">Reference proteome</keyword>
<dbReference type="SUPFAM" id="SSF48726">
    <property type="entry name" value="Immunoglobulin"/>
    <property type="match status" value="4"/>
</dbReference>
<feature type="domain" description="Ig-like" evidence="14">
    <location>
        <begin position="28"/>
        <end position="113"/>
    </location>
</feature>
<feature type="compositionally biased region" description="Polar residues" evidence="12">
    <location>
        <begin position="1227"/>
        <end position="1240"/>
    </location>
</feature>
<dbReference type="GO" id="GO:0005886">
    <property type="term" value="C:plasma membrane"/>
    <property type="evidence" value="ECO:0007669"/>
    <property type="project" value="UniProtKB-SubCell"/>
</dbReference>
<dbReference type="Pfam" id="PF07679">
    <property type="entry name" value="I-set"/>
    <property type="match status" value="2"/>
</dbReference>
<evidence type="ECO:0000256" key="4">
    <source>
        <dbReference type="ARBA" id="ARBA00022692"/>
    </source>
</evidence>
<keyword evidence="7 13" id="KW-1133">Transmembrane helix</keyword>
<name>A0AAV7BQQ9_ENGPU</name>
<feature type="domain" description="Fibronectin type-III" evidence="15">
    <location>
        <begin position="400"/>
        <end position="494"/>
    </location>
</feature>
<dbReference type="Pfam" id="PF13927">
    <property type="entry name" value="Ig_3"/>
    <property type="match status" value="1"/>
</dbReference>
<feature type="domain" description="Fibronectin type-III" evidence="15">
    <location>
        <begin position="496"/>
        <end position="592"/>
    </location>
</feature>
<dbReference type="SUPFAM" id="SSF49265">
    <property type="entry name" value="Fibronectin type III"/>
    <property type="match status" value="3"/>
</dbReference>
<dbReference type="Proteomes" id="UP000824782">
    <property type="component" value="Unassembled WGS sequence"/>
</dbReference>
<evidence type="ECO:0000256" key="12">
    <source>
        <dbReference type="SAM" id="MobiDB-lite"/>
    </source>
</evidence>
<evidence type="ECO:0000259" key="14">
    <source>
        <dbReference type="PROSITE" id="PS50835"/>
    </source>
</evidence>
<dbReference type="InterPro" id="IPR036179">
    <property type="entry name" value="Ig-like_dom_sf"/>
</dbReference>
<dbReference type="InterPro" id="IPR013098">
    <property type="entry name" value="Ig_I-set"/>
</dbReference>
<dbReference type="EMBL" id="WNYA01000004">
    <property type="protein sequence ID" value="KAG8575023.1"/>
    <property type="molecule type" value="Genomic_DNA"/>
</dbReference>
<evidence type="ECO:0000256" key="10">
    <source>
        <dbReference type="ARBA" id="ARBA00023180"/>
    </source>
</evidence>
<organism evidence="16 17">
    <name type="scientific">Engystomops pustulosus</name>
    <name type="common">Tungara frog</name>
    <name type="synonym">Physalaemus pustulosus</name>
    <dbReference type="NCBI Taxonomy" id="76066"/>
    <lineage>
        <taxon>Eukaryota</taxon>
        <taxon>Metazoa</taxon>
        <taxon>Chordata</taxon>
        <taxon>Craniata</taxon>
        <taxon>Vertebrata</taxon>
        <taxon>Euteleostomi</taxon>
        <taxon>Amphibia</taxon>
        <taxon>Batrachia</taxon>
        <taxon>Anura</taxon>
        <taxon>Neobatrachia</taxon>
        <taxon>Hyloidea</taxon>
        <taxon>Leptodactylidae</taxon>
        <taxon>Leiuperinae</taxon>
        <taxon>Engystomops</taxon>
    </lineage>
</organism>
<gene>
    <name evidence="16" type="ORF">GDO81_009416</name>
</gene>
<reference evidence="16" key="1">
    <citation type="thesis" date="2020" institute="ProQuest LLC" country="789 East Eisenhower Parkway, Ann Arbor, MI, USA">
        <title>Comparative Genomics and Chromosome Evolution.</title>
        <authorList>
            <person name="Mudd A.B."/>
        </authorList>
    </citation>
    <scope>NUCLEOTIDE SEQUENCE</scope>
    <source>
        <strain evidence="16">237g6f4</strain>
        <tissue evidence="16">Blood</tissue>
    </source>
</reference>
<dbReference type="FunFam" id="2.60.40.10:FF:000759">
    <property type="entry name" value="Immunoglobulin superfamily DCC subclass member 4"/>
    <property type="match status" value="1"/>
</dbReference>